<reference evidence="1" key="2">
    <citation type="journal article" date="2022" name="New Phytol.">
        <title>Evolutionary transition to the ectomycorrhizal habit in the genomes of a hyperdiverse lineage of mushroom-forming fungi.</title>
        <authorList>
            <person name="Looney B."/>
            <person name="Miyauchi S."/>
            <person name="Morin E."/>
            <person name="Drula E."/>
            <person name="Courty P.E."/>
            <person name="Kohler A."/>
            <person name="Kuo A."/>
            <person name="LaButti K."/>
            <person name="Pangilinan J."/>
            <person name="Lipzen A."/>
            <person name="Riley R."/>
            <person name="Andreopoulos W."/>
            <person name="He G."/>
            <person name="Johnson J."/>
            <person name="Nolan M."/>
            <person name="Tritt A."/>
            <person name="Barry K.W."/>
            <person name="Grigoriev I.V."/>
            <person name="Nagy L.G."/>
            <person name="Hibbett D."/>
            <person name="Henrissat B."/>
            <person name="Matheny P.B."/>
            <person name="Labbe J."/>
            <person name="Martin F.M."/>
        </authorList>
    </citation>
    <scope>NUCLEOTIDE SEQUENCE</scope>
    <source>
        <strain evidence="1">FP105234-sp</strain>
    </source>
</reference>
<dbReference type="EMBL" id="MU275972">
    <property type="protein sequence ID" value="KAI0044740.1"/>
    <property type="molecule type" value="Genomic_DNA"/>
</dbReference>
<accession>A0ACB8RLD3</accession>
<sequence length="414" mass="46239">MCRIPAAITALNAGSILKCPHSPICPHSVSSLTDSPCLRCNISWYFSTHCRVSAMAGAPFIGTRAQKFSIGTIVVQTIVVLTMIGLTLHFVTESIEFSLTIYKTLPCYLVLFILAELFELLMALDALRLRNVIQLIGLLMFHLSLNIFAALQVHATKNVLVRLPNCDGSVSYTHCGGKHTLFKKVEPFLIVVPCVVATSFFALLWFVWALYVEFGWAIFRAVDASDTALKKYQLYPVSICLLKFEFFGFTGIAIQLLVVVLSRNSAEYRMTVAAIPVVLFLLIGCAYAVQRKIKWLMSISLVLMLASETYWSAFRLLSFDTGMYKLVRFYEPSFRQQYQTTRSTLTAFTIIASVLLLLAFAVGCLIVFDKDLLGSTIYGASSALGKRDFVEAACRRQHSERGRITRDQKGIECD</sequence>
<dbReference type="Proteomes" id="UP000814033">
    <property type="component" value="Unassembled WGS sequence"/>
</dbReference>
<name>A0ACB8RLD3_9AGAM</name>
<reference evidence="1" key="1">
    <citation type="submission" date="2021-02" db="EMBL/GenBank/DDBJ databases">
        <authorList>
            <consortium name="DOE Joint Genome Institute"/>
            <person name="Ahrendt S."/>
            <person name="Looney B.P."/>
            <person name="Miyauchi S."/>
            <person name="Morin E."/>
            <person name="Drula E."/>
            <person name="Courty P.E."/>
            <person name="Chicoki N."/>
            <person name="Fauchery L."/>
            <person name="Kohler A."/>
            <person name="Kuo A."/>
            <person name="Labutti K."/>
            <person name="Pangilinan J."/>
            <person name="Lipzen A."/>
            <person name="Riley R."/>
            <person name="Andreopoulos W."/>
            <person name="He G."/>
            <person name="Johnson J."/>
            <person name="Barry K.W."/>
            <person name="Grigoriev I.V."/>
            <person name="Nagy L."/>
            <person name="Hibbett D."/>
            <person name="Henrissat B."/>
            <person name="Matheny P.B."/>
            <person name="Labbe J."/>
            <person name="Martin F."/>
        </authorList>
    </citation>
    <scope>NUCLEOTIDE SEQUENCE</scope>
    <source>
        <strain evidence="1">FP105234-sp</strain>
    </source>
</reference>
<proteinExistence type="predicted"/>
<gene>
    <name evidence="1" type="ORF">FA95DRAFT_1590059</name>
</gene>
<evidence type="ECO:0000313" key="1">
    <source>
        <dbReference type="EMBL" id="KAI0044740.1"/>
    </source>
</evidence>
<protein>
    <submittedName>
        <fullName evidence="1">Uncharacterized protein</fullName>
    </submittedName>
</protein>
<organism evidence="1 2">
    <name type="scientific">Auriscalpium vulgare</name>
    <dbReference type="NCBI Taxonomy" id="40419"/>
    <lineage>
        <taxon>Eukaryota</taxon>
        <taxon>Fungi</taxon>
        <taxon>Dikarya</taxon>
        <taxon>Basidiomycota</taxon>
        <taxon>Agaricomycotina</taxon>
        <taxon>Agaricomycetes</taxon>
        <taxon>Russulales</taxon>
        <taxon>Auriscalpiaceae</taxon>
        <taxon>Auriscalpium</taxon>
    </lineage>
</organism>
<evidence type="ECO:0000313" key="2">
    <source>
        <dbReference type="Proteomes" id="UP000814033"/>
    </source>
</evidence>
<keyword evidence="2" id="KW-1185">Reference proteome</keyword>
<comment type="caution">
    <text evidence="1">The sequence shown here is derived from an EMBL/GenBank/DDBJ whole genome shotgun (WGS) entry which is preliminary data.</text>
</comment>